<accession>A0A0W1AFG2</accession>
<keyword evidence="1" id="KW-1133">Transmembrane helix</keyword>
<gene>
    <name evidence="2" type="ORF">Lwor_1577</name>
</gene>
<keyword evidence="3" id="KW-1185">Reference proteome</keyword>
<dbReference type="STRING" id="45076.Lwor_1577"/>
<dbReference type="OrthoDB" id="5635789at2"/>
<dbReference type="AlphaFoldDB" id="A0A0W1AFG2"/>
<dbReference type="Proteomes" id="UP000054662">
    <property type="component" value="Unassembled WGS sequence"/>
</dbReference>
<evidence type="ECO:0000256" key="1">
    <source>
        <dbReference type="SAM" id="Phobius"/>
    </source>
</evidence>
<dbReference type="RefSeq" id="WP_058493354.1">
    <property type="nucleotide sequence ID" value="NZ_CBCRUR010000011.1"/>
</dbReference>
<proteinExistence type="predicted"/>
<evidence type="ECO:0000313" key="3">
    <source>
        <dbReference type="Proteomes" id="UP000054662"/>
    </source>
</evidence>
<protein>
    <submittedName>
        <fullName evidence="2">Uncharacterized protein</fullName>
    </submittedName>
</protein>
<keyword evidence="1" id="KW-0812">Transmembrane</keyword>
<evidence type="ECO:0000313" key="2">
    <source>
        <dbReference type="EMBL" id="KTD80063.1"/>
    </source>
</evidence>
<reference evidence="2 3" key="1">
    <citation type="submission" date="2015-11" db="EMBL/GenBank/DDBJ databases">
        <title>Genomic analysis of 38 Legionella species identifies large and diverse effector repertoires.</title>
        <authorList>
            <person name="Burstein D."/>
            <person name="Amaro F."/>
            <person name="Zusman T."/>
            <person name="Lifshitz Z."/>
            <person name="Cohen O."/>
            <person name="Gilbert J.A."/>
            <person name="Pupko T."/>
            <person name="Shuman H.A."/>
            <person name="Segal G."/>
        </authorList>
    </citation>
    <scope>NUCLEOTIDE SEQUENCE [LARGE SCALE GENOMIC DNA]</scope>
    <source>
        <strain evidence="2 3">ATCC 49508</strain>
    </source>
</reference>
<dbReference type="EMBL" id="LNZC01000012">
    <property type="protein sequence ID" value="KTD80063.1"/>
    <property type="molecule type" value="Genomic_DNA"/>
</dbReference>
<sequence length="311" mass="35194">MTNRNKYRVALFGFDHTLCRKPTFYYFKNRVVDCDERRKHEPILHFNFNQSDYECGKRDAPALLKTNVAAWFLHDDHYTSAIVTFHSYPDYIAGYLAYILGRELKRVDTNLTIPEEKNLIAVYQVEGESRPILISYINPTLKDRSLITLSHDWKTGQLTQLRAFMLSNSWIEEEEPLHFYEGVCSHIECGDADCGVPSTLGYIPRNSQLALQRSTPARAITNRTITVHRVYSGEQFEAALIAEEMGVIHDSSISAKTDEPFSPPKCTSPKSESYSSVLLMSLGFFVTAAAAFGAGFGAGILLQDNKDQMRP</sequence>
<name>A0A0W1AFG2_9GAMM</name>
<comment type="caution">
    <text evidence="2">The sequence shown here is derived from an EMBL/GenBank/DDBJ whole genome shotgun (WGS) entry which is preliminary data.</text>
</comment>
<dbReference type="PATRIC" id="fig|45076.6.peg.1708"/>
<keyword evidence="1" id="KW-0472">Membrane</keyword>
<feature type="transmembrane region" description="Helical" evidence="1">
    <location>
        <begin position="277"/>
        <end position="302"/>
    </location>
</feature>
<organism evidence="2 3">
    <name type="scientific">Legionella worsleiensis</name>
    <dbReference type="NCBI Taxonomy" id="45076"/>
    <lineage>
        <taxon>Bacteria</taxon>
        <taxon>Pseudomonadati</taxon>
        <taxon>Pseudomonadota</taxon>
        <taxon>Gammaproteobacteria</taxon>
        <taxon>Legionellales</taxon>
        <taxon>Legionellaceae</taxon>
        <taxon>Legionella</taxon>
    </lineage>
</organism>